<protein>
    <submittedName>
        <fullName evidence="1">Uncharacterized protein</fullName>
    </submittedName>
</protein>
<reference evidence="1 2" key="1">
    <citation type="submission" date="2016-11" db="EMBL/GenBank/DDBJ databases">
        <title>Whole Genome Sequencing of Mucilaginibacter polytrichastri RG4-7(T) isolated from the moss sample.</title>
        <authorList>
            <person name="Li Y."/>
        </authorList>
    </citation>
    <scope>NUCLEOTIDE SEQUENCE [LARGE SCALE GENOMIC DNA]</scope>
    <source>
        <strain evidence="1 2">RG4-7</strain>
    </source>
</reference>
<name>A0A1Q5ZTL5_9SPHI</name>
<dbReference type="STRING" id="1302689.RG47T_0512"/>
<dbReference type="AlphaFoldDB" id="A0A1Q5ZTL5"/>
<evidence type="ECO:0000313" key="1">
    <source>
        <dbReference type="EMBL" id="OKS85073.1"/>
    </source>
</evidence>
<dbReference type="EMBL" id="MPPL01000001">
    <property type="protein sequence ID" value="OKS85073.1"/>
    <property type="molecule type" value="Genomic_DNA"/>
</dbReference>
<comment type="caution">
    <text evidence="1">The sequence shown here is derived from an EMBL/GenBank/DDBJ whole genome shotgun (WGS) entry which is preliminary data.</text>
</comment>
<gene>
    <name evidence="1" type="ORF">RG47T_0512</name>
</gene>
<accession>A0A1Q5ZTL5</accession>
<keyword evidence="2" id="KW-1185">Reference proteome</keyword>
<sequence length="59" mass="6926">MINSKQDQAKLYNIKKAVSLLKQIKDTPRDVQNKIQRSLAVLLEEKLKTEQKIIYKRAD</sequence>
<evidence type="ECO:0000313" key="2">
    <source>
        <dbReference type="Proteomes" id="UP000186720"/>
    </source>
</evidence>
<proteinExistence type="predicted"/>
<organism evidence="1 2">
    <name type="scientific">Mucilaginibacter polytrichastri</name>
    <dbReference type="NCBI Taxonomy" id="1302689"/>
    <lineage>
        <taxon>Bacteria</taxon>
        <taxon>Pseudomonadati</taxon>
        <taxon>Bacteroidota</taxon>
        <taxon>Sphingobacteriia</taxon>
        <taxon>Sphingobacteriales</taxon>
        <taxon>Sphingobacteriaceae</taxon>
        <taxon>Mucilaginibacter</taxon>
    </lineage>
</organism>
<dbReference type="Proteomes" id="UP000186720">
    <property type="component" value="Unassembled WGS sequence"/>
</dbReference>